<accession>A0A5E4UHG1</accession>
<dbReference type="SUPFAM" id="SSF51395">
    <property type="entry name" value="FMN-linked oxidoreductases"/>
    <property type="match status" value="1"/>
</dbReference>
<dbReference type="Gene3D" id="3.20.20.70">
    <property type="entry name" value="Aldolase class I"/>
    <property type="match status" value="1"/>
</dbReference>
<feature type="binding site" evidence="9">
    <location>
        <position position="41"/>
    </location>
    <ligand>
        <name>FMN</name>
        <dbReference type="ChEBI" id="CHEBI:58210"/>
    </ligand>
</feature>
<evidence type="ECO:0000256" key="9">
    <source>
        <dbReference type="HAMAP-Rule" id="MF_00224"/>
    </source>
</evidence>
<feature type="binding site" evidence="9">
    <location>
        <begin position="282"/>
        <end position="283"/>
    </location>
    <ligand>
        <name>FMN</name>
        <dbReference type="ChEBI" id="CHEBI:58210"/>
    </ligand>
</feature>
<dbReference type="NCBIfam" id="TIGR01037">
    <property type="entry name" value="pyrD_sub1_fam"/>
    <property type="match status" value="1"/>
</dbReference>
<dbReference type="InterPro" id="IPR013785">
    <property type="entry name" value="Aldolase_TIM"/>
</dbReference>
<feature type="binding site" evidence="9">
    <location>
        <position position="63"/>
    </location>
    <ligand>
        <name>substrate</name>
    </ligand>
</feature>
<keyword evidence="8 9" id="KW-0560">Oxidoreductase</keyword>
<dbReference type="GO" id="GO:0005737">
    <property type="term" value="C:cytoplasm"/>
    <property type="evidence" value="ECO:0007669"/>
    <property type="project" value="UniProtKB-SubCell"/>
</dbReference>
<keyword evidence="5 9" id="KW-0285">Flavoprotein</keyword>
<keyword evidence="12" id="KW-1185">Reference proteome</keyword>
<dbReference type="InterPro" id="IPR049622">
    <property type="entry name" value="Dihydroorotate_DH_I"/>
</dbReference>
<evidence type="ECO:0000256" key="6">
    <source>
        <dbReference type="ARBA" id="ARBA00022643"/>
    </source>
</evidence>
<reference evidence="11 12" key="1">
    <citation type="submission" date="2019-08" db="EMBL/GenBank/DDBJ databases">
        <authorList>
            <person name="Peeters C."/>
        </authorList>
    </citation>
    <scope>NUCLEOTIDE SEQUENCE [LARGE SCALE GENOMIC DNA]</scope>
    <source>
        <strain evidence="11 12">LMG 31115</strain>
    </source>
</reference>
<comment type="similarity">
    <text evidence="3 9">Belongs to the dihydroorotate dehydrogenase family. Type 1 subfamily.</text>
</comment>
<evidence type="ECO:0000256" key="4">
    <source>
        <dbReference type="ARBA" id="ARBA00022490"/>
    </source>
</evidence>
<feature type="binding site" evidence="9">
    <location>
        <begin position="209"/>
        <end position="210"/>
    </location>
    <ligand>
        <name>substrate</name>
    </ligand>
</feature>
<dbReference type="PANTHER" id="PTHR48109:SF1">
    <property type="entry name" value="DIHYDROOROTATE DEHYDROGENASE (FUMARATE)"/>
    <property type="match status" value="1"/>
</dbReference>
<dbReference type="InterPro" id="IPR050074">
    <property type="entry name" value="DHO_dehydrogenase"/>
</dbReference>
<dbReference type="AlphaFoldDB" id="A0A5E4UHG1"/>
<evidence type="ECO:0000313" key="11">
    <source>
        <dbReference type="EMBL" id="VVD99486.1"/>
    </source>
</evidence>
<dbReference type="PROSITE" id="PS00911">
    <property type="entry name" value="DHODEHASE_1"/>
    <property type="match status" value="1"/>
</dbReference>
<dbReference type="InterPro" id="IPR033888">
    <property type="entry name" value="DHOD_1B"/>
</dbReference>
<dbReference type="InterPro" id="IPR001295">
    <property type="entry name" value="Dihydroorotate_DH_CS"/>
</dbReference>
<evidence type="ECO:0000313" key="12">
    <source>
        <dbReference type="Proteomes" id="UP000333828"/>
    </source>
</evidence>
<dbReference type="FunFam" id="3.20.20.70:FF:000027">
    <property type="entry name" value="Dihydropyrimidine dehydrogenase [NADP(+)]"/>
    <property type="match status" value="1"/>
</dbReference>
<dbReference type="UniPathway" id="UPA00070"/>
<sequence>MADLQMTTRRASDDDQRTLAEPDLSVRIGALTLRNPVMPASGCFAIEYREALDLNRLGALVIKSVSPATRAGNPTPRVAETPAGMLNSIGIPSKGLDAYLRDVLPPYTQFDTPVVVSVSADTAESFAEACERLSLPEVAAIEANISCPNLEADGMAFAMLPETTYKAVSAIRRRTKHPLWVKLTPNAGQIAQIARAAEDAGADAIVMGNTVLGMAIDVHTRRPKLGNVMGGLSGPAIKPLAVRLVHQCHRAVRIPIIGCGGIETAEDAVEFMLAGATAVQVGTASFRDPAAMGHIVDGLTAYCAQHQIDKLAALTGAVALDAQLTDRWLRFAQQSG</sequence>
<dbReference type="EMBL" id="CABPSI010000002">
    <property type="protein sequence ID" value="VVD99486.1"/>
    <property type="molecule type" value="Genomic_DNA"/>
</dbReference>
<evidence type="ECO:0000256" key="5">
    <source>
        <dbReference type="ARBA" id="ARBA00022630"/>
    </source>
</evidence>
<keyword evidence="6 9" id="KW-0288">FMN</keyword>
<feature type="binding site" evidence="9">
    <location>
        <begin position="260"/>
        <end position="261"/>
    </location>
    <ligand>
        <name>FMN</name>
        <dbReference type="ChEBI" id="CHEBI:58210"/>
    </ligand>
</feature>
<dbReference type="PIRSF" id="PIRSF000164">
    <property type="entry name" value="DHO_oxidase"/>
    <property type="match status" value="1"/>
</dbReference>
<comment type="subcellular location">
    <subcellularLocation>
        <location evidence="1 9">Cytoplasm</location>
    </subcellularLocation>
</comment>
<comment type="cofactor">
    <cofactor evidence="9">
        <name>FMN</name>
        <dbReference type="ChEBI" id="CHEBI:58210"/>
    </cofactor>
    <text evidence="9">Binds 1 FMN per subunit.</text>
</comment>
<dbReference type="HAMAP" id="MF_00224">
    <property type="entry name" value="DHO_dh_type1"/>
    <property type="match status" value="1"/>
</dbReference>
<gene>
    <name evidence="11" type="primary">pyrD_2</name>
    <name evidence="9" type="synonym">pyrD</name>
    <name evidence="11" type="ORF">PIN31115_02028</name>
</gene>
<feature type="active site" description="Nucleophile" evidence="9">
    <location>
        <position position="147"/>
    </location>
</feature>
<evidence type="ECO:0000256" key="7">
    <source>
        <dbReference type="ARBA" id="ARBA00022975"/>
    </source>
</evidence>
<dbReference type="NCBIfam" id="NF005574">
    <property type="entry name" value="PRK07259.1"/>
    <property type="match status" value="1"/>
</dbReference>
<feature type="binding site" evidence="9">
    <location>
        <position position="144"/>
    </location>
    <ligand>
        <name>FMN</name>
        <dbReference type="ChEBI" id="CHEBI:58210"/>
    </ligand>
</feature>
<evidence type="ECO:0000256" key="2">
    <source>
        <dbReference type="ARBA" id="ARBA00004725"/>
    </source>
</evidence>
<name>A0A5E4UHG1_9BURK</name>
<feature type="domain" description="Dihydroorotate dehydrogenase catalytic" evidence="10">
    <location>
        <begin position="24"/>
        <end position="300"/>
    </location>
</feature>
<keyword evidence="4 9" id="KW-0963">Cytoplasm</keyword>
<evidence type="ECO:0000259" key="10">
    <source>
        <dbReference type="Pfam" id="PF01180"/>
    </source>
</evidence>
<comment type="caution">
    <text evidence="9">Lacks conserved residue(s) required for the propagation of feature annotation.</text>
</comment>
<keyword evidence="7 9" id="KW-0665">Pyrimidine biosynthesis</keyword>
<feature type="binding site" evidence="9">
    <location>
        <begin position="63"/>
        <end position="64"/>
    </location>
    <ligand>
        <name>FMN</name>
        <dbReference type="ChEBI" id="CHEBI:58210"/>
    </ligand>
</feature>
<dbReference type="CDD" id="cd04740">
    <property type="entry name" value="DHOD_1B_like"/>
    <property type="match status" value="1"/>
</dbReference>
<feature type="binding site" evidence="9">
    <location>
        <begin position="87"/>
        <end position="91"/>
    </location>
    <ligand>
        <name>substrate</name>
    </ligand>
</feature>
<dbReference type="GO" id="GO:0004152">
    <property type="term" value="F:dihydroorotate dehydrogenase activity"/>
    <property type="evidence" value="ECO:0007669"/>
    <property type="project" value="UniProtKB-UniRule"/>
</dbReference>
<protein>
    <recommendedName>
        <fullName evidence="9">Dihydroorotate dehydrogenase</fullName>
        <shortName evidence="9">DHOD</shortName>
        <shortName evidence="9">DHODase</shortName>
        <shortName evidence="9">DHOdehase</shortName>
        <ecNumber evidence="9">1.3.-.-</ecNumber>
    </recommendedName>
</protein>
<feature type="binding site" evidence="9">
    <location>
        <position position="234"/>
    </location>
    <ligand>
        <name>FMN</name>
        <dbReference type="ChEBI" id="CHEBI:58210"/>
    </ligand>
</feature>
<dbReference type="Pfam" id="PF01180">
    <property type="entry name" value="DHO_dh"/>
    <property type="match status" value="1"/>
</dbReference>
<dbReference type="PANTHER" id="PTHR48109">
    <property type="entry name" value="DIHYDROOROTATE DEHYDROGENASE (QUINONE), MITOCHONDRIAL-RELATED"/>
    <property type="match status" value="1"/>
</dbReference>
<dbReference type="InterPro" id="IPR005720">
    <property type="entry name" value="Dihydroorotate_DH_cat"/>
</dbReference>
<dbReference type="InterPro" id="IPR024920">
    <property type="entry name" value="Dihydroorotate_DH_1"/>
</dbReference>
<dbReference type="GO" id="GO:0044205">
    <property type="term" value="P:'de novo' UMP biosynthetic process"/>
    <property type="evidence" value="ECO:0007669"/>
    <property type="project" value="UniProtKB-UniRule"/>
</dbReference>
<feature type="binding site" evidence="9">
    <location>
        <position position="182"/>
    </location>
    <ligand>
        <name>FMN</name>
        <dbReference type="ChEBI" id="CHEBI:58210"/>
    </ligand>
</feature>
<dbReference type="InterPro" id="IPR012135">
    <property type="entry name" value="Dihydroorotate_DH_1_2"/>
</dbReference>
<dbReference type="GO" id="GO:0006207">
    <property type="term" value="P:'de novo' pyrimidine nucleobase biosynthetic process"/>
    <property type="evidence" value="ECO:0007669"/>
    <property type="project" value="InterPro"/>
</dbReference>
<dbReference type="EC" id="1.3.-.-" evidence="9"/>
<evidence type="ECO:0000256" key="1">
    <source>
        <dbReference type="ARBA" id="ARBA00004496"/>
    </source>
</evidence>
<evidence type="ECO:0000256" key="3">
    <source>
        <dbReference type="ARBA" id="ARBA00008008"/>
    </source>
</evidence>
<organism evidence="11 12">
    <name type="scientific">Pandoraea iniqua</name>
    <dbReference type="NCBI Taxonomy" id="2508288"/>
    <lineage>
        <taxon>Bacteria</taxon>
        <taxon>Pseudomonadati</taxon>
        <taxon>Pseudomonadota</taxon>
        <taxon>Betaproteobacteria</taxon>
        <taxon>Burkholderiales</taxon>
        <taxon>Burkholderiaceae</taxon>
        <taxon>Pandoraea</taxon>
    </lineage>
</organism>
<proteinExistence type="inferred from homology"/>
<comment type="pathway">
    <text evidence="2 9">Pyrimidine metabolism; UMP biosynthesis via de novo pathway.</text>
</comment>
<evidence type="ECO:0000256" key="8">
    <source>
        <dbReference type="ARBA" id="ARBA00023002"/>
    </source>
</evidence>
<comment type="catalytic activity">
    <reaction evidence="9">
        <text>(S)-dihydroorotate + A = orotate + AH2</text>
        <dbReference type="Rhea" id="RHEA:18073"/>
        <dbReference type="ChEBI" id="CHEBI:13193"/>
        <dbReference type="ChEBI" id="CHEBI:17499"/>
        <dbReference type="ChEBI" id="CHEBI:30839"/>
        <dbReference type="ChEBI" id="CHEBI:30864"/>
    </reaction>
</comment>
<comment type="function">
    <text evidence="9">Catalyzes the conversion of dihydroorotate to orotate.</text>
</comment>
<dbReference type="Proteomes" id="UP000333828">
    <property type="component" value="Unassembled WGS sequence"/>
</dbReference>
<dbReference type="PROSITE" id="PS00912">
    <property type="entry name" value="DHODEHASE_2"/>
    <property type="match status" value="1"/>
</dbReference>
<feature type="binding site" evidence="9">
    <location>
        <position position="144"/>
    </location>
    <ligand>
        <name>substrate</name>
    </ligand>
</feature>